<feature type="compositionally biased region" description="Basic and acidic residues" evidence="2">
    <location>
        <begin position="164"/>
        <end position="181"/>
    </location>
</feature>
<keyword evidence="5" id="KW-1185">Reference proteome</keyword>
<dbReference type="GO" id="GO:0000915">
    <property type="term" value="P:actomyosin contractile ring assembly"/>
    <property type="evidence" value="ECO:0007669"/>
    <property type="project" value="TreeGrafter"/>
</dbReference>
<accession>A0AA39KYC4</accession>
<comment type="caution">
    <text evidence="4">The sequence shown here is derived from an EMBL/GenBank/DDBJ whole genome shotgun (WGS) entry which is preliminary data.</text>
</comment>
<keyword evidence="1" id="KW-0175">Coiled coil</keyword>
<dbReference type="AlphaFoldDB" id="A0AA39KYC4"/>
<protein>
    <recommendedName>
        <fullName evidence="3">PH domain-containing protein</fullName>
    </recommendedName>
</protein>
<evidence type="ECO:0000313" key="4">
    <source>
        <dbReference type="EMBL" id="KAK0178299.1"/>
    </source>
</evidence>
<dbReference type="CDD" id="cd01263">
    <property type="entry name" value="PH_anillin"/>
    <property type="match status" value="1"/>
</dbReference>
<dbReference type="InterPro" id="IPR001849">
    <property type="entry name" value="PH_domain"/>
</dbReference>
<reference evidence="4" key="2">
    <citation type="submission" date="2023-03" db="EMBL/GenBank/DDBJ databases">
        <authorList>
            <person name="Inwood S.N."/>
            <person name="Skelly J.G."/>
            <person name="Guhlin J."/>
            <person name="Harrop T.W.R."/>
            <person name="Goldson S.G."/>
            <person name="Dearden P.K."/>
        </authorList>
    </citation>
    <scope>NUCLEOTIDE SEQUENCE</scope>
    <source>
        <strain evidence="4">Irish</strain>
        <tissue evidence="4">Whole body</tissue>
    </source>
</reference>
<dbReference type="Proteomes" id="UP001168990">
    <property type="component" value="Unassembled WGS sequence"/>
</dbReference>
<dbReference type="GO" id="GO:0005826">
    <property type="term" value="C:actomyosin contractile ring"/>
    <property type="evidence" value="ECO:0007669"/>
    <property type="project" value="TreeGrafter"/>
</dbReference>
<dbReference type="FunFam" id="2.30.29.30:FF:000111">
    <property type="entry name" value="anillin isoform X1"/>
    <property type="match status" value="1"/>
</dbReference>
<evidence type="ECO:0000259" key="3">
    <source>
        <dbReference type="PROSITE" id="PS50003"/>
    </source>
</evidence>
<sequence length="751" mass="84930">MEDNRDTFTGRMLERASSRRNLNGAVIDTTSEHLRRKHSVLCAIDDDDAVHQNDNCTDTMHSRYNAETMRIGTQGNNNSIINSLTAVIDDLDVQINSLGIHVTEMMGKQDTEKTSNQQIYPVLTDISFDTVRKNKKNENKTKVNNDDEVDIYVTPKATRRHHKPNLESTRKSTRHGVDDKTNSPQIDTTISTIQVVDSPLIDGEKSPDFVQAIADIPDEVEKFLENALGDELYNSTVTYADGNQITNSHINASELLSESRTPFFKKIKNFINPHGGSSKNNSISSPAKPPQAFDRTARLYRSLSQRVKKKLRSTISKQRSTVDNTSPITISNISFPGLIDGKVENLLRQIRIQDSIMAQAKKALAVCHLNKEFIGSPEEVESQRLLLLAHLRKCLMIEELRILSSPDQQHDSTISKPSNNEYAEVQIENIQLTLRKTLHQKPGPGEIHEWYLVAVIEGTNVWGTSAVPTPVDSRTIDFPGFSCLIKNLTPKLKITIEVYVIKLTTGVVYQHEEKYHITNEDIQNHSCPSPRKFLKKVEYPLMPRARHPIHLTSFYEASGYVELSLGDLILVSPWPLSAVPPESMLQGTIDLKLNSKLHLSVSHQGFLNYGTECSGLAVWNRKWCVLRGHTLMFWNYPKDQEDKKPPLVMIDLIYCISEKIAPVNRSLCAKPRTLLIEAVRARTEVDESSLMLECHEGCTIIRHLLSYDSTRELVDWMSKLNHVVTVLREWNINTYPNTESLILASPMVSEL</sequence>
<dbReference type="InterPro" id="IPR037840">
    <property type="entry name" value="PH_Anillin"/>
</dbReference>
<dbReference type="Pfam" id="PF00169">
    <property type="entry name" value="PH"/>
    <property type="match status" value="1"/>
</dbReference>
<dbReference type="PROSITE" id="PS50003">
    <property type="entry name" value="PH_DOMAIN"/>
    <property type="match status" value="1"/>
</dbReference>
<gene>
    <name evidence="4" type="ORF">PV328_002263</name>
</gene>
<dbReference type="GO" id="GO:0031106">
    <property type="term" value="P:septin ring organization"/>
    <property type="evidence" value="ECO:0007669"/>
    <property type="project" value="TreeGrafter"/>
</dbReference>
<evidence type="ECO:0000256" key="1">
    <source>
        <dbReference type="ARBA" id="ARBA00023054"/>
    </source>
</evidence>
<dbReference type="SMART" id="SM00233">
    <property type="entry name" value="PH"/>
    <property type="match status" value="1"/>
</dbReference>
<dbReference type="PANTHER" id="PTHR21538:SF23">
    <property type="entry name" value="ANILLIN"/>
    <property type="match status" value="1"/>
</dbReference>
<dbReference type="GO" id="GO:0000281">
    <property type="term" value="P:mitotic cytokinesis"/>
    <property type="evidence" value="ECO:0007669"/>
    <property type="project" value="TreeGrafter"/>
</dbReference>
<feature type="domain" description="PH" evidence="3">
    <location>
        <begin position="600"/>
        <end position="725"/>
    </location>
</feature>
<dbReference type="InterPro" id="IPR011993">
    <property type="entry name" value="PH-like_dom_sf"/>
</dbReference>
<dbReference type="Gene3D" id="2.30.29.30">
    <property type="entry name" value="Pleckstrin-homology domain (PH domain)/Phosphotyrosine-binding domain (PTB)"/>
    <property type="match status" value="1"/>
</dbReference>
<evidence type="ECO:0000256" key="2">
    <source>
        <dbReference type="SAM" id="MobiDB-lite"/>
    </source>
</evidence>
<feature type="region of interest" description="Disordered" evidence="2">
    <location>
        <begin position="156"/>
        <end position="185"/>
    </location>
</feature>
<dbReference type="PANTHER" id="PTHR21538">
    <property type="entry name" value="ANILLIN/RHOTEKIN RTKN"/>
    <property type="match status" value="1"/>
</dbReference>
<dbReference type="SUPFAM" id="SSF50729">
    <property type="entry name" value="PH domain-like"/>
    <property type="match status" value="1"/>
</dbReference>
<organism evidence="4 5">
    <name type="scientific">Microctonus aethiopoides</name>
    <dbReference type="NCBI Taxonomy" id="144406"/>
    <lineage>
        <taxon>Eukaryota</taxon>
        <taxon>Metazoa</taxon>
        <taxon>Ecdysozoa</taxon>
        <taxon>Arthropoda</taxon>
        <taxon>Hexapoda</taxon>
        <taxon>Insecta</taxon>
        <taxon>Pterygota</taxon>
        <taxon>Neoptera</taxon>
        <taxon>Endopterygota</taxon>
        <taxon>Hymenoptera</taxon>
        <taxon>Apocrita</taxon>
        <taxon>Ichneumonoidea</taxon>
        <taxon>Braconidae</taxon>
        <taxon>Euphorinae</taxon>
        <taxon>Microctonus</taxon>
    </lineage>
</organism>
<proteinExistence type="predicted"/>
<reference evidence="4" key="1">
    <citation type="journal article" date="2023" name="bioRxiv">
        <title>Scaffold-level genome assemblies of two parasitoid biocontrol wasps reveal the parthenogenesis mechanism and an associated novel virus.</title>
        <authorList>
            <person name="Inwood S."/>
            <person name="Skelly J."/>
            <person name="Guhlin J."/>
            <person name="Harrop T."/>
            <person name="Goldson S."/>
            <person name="Dearden P."/>
        </authorList>
    </citation>
    <scope>NUCLEOTIDE SEQUENCE</scope>
    <source>
        <strain evidence="4">Irish</strain>
        <tissue evidence="4">Whole body</tissue>
    </source>
</reference>
<dbReference type="InterPro" id="IPR051364">
    <property type="entry name" value="Cytokinesis/Rho-signaling"/>
</dbReference>
<dbReference type="EMBL" id="JAQQBS010000001">
    <property type="protein sequence ID" value="KAK0178299.1"/>
    <property type="molecule type" value="Genomic_DNA"/>
</dbReference>
<name>A0AA39KYC4_9HYME</name>
<evidence type="ECO:0000313" key="5">
    <source>
        <dbReference type="Proteomes" id="UP001168990"/>
    </source>
</evidence>